<gene>
    <name evidence="1" type="ORF">CDV52_09960</name>
</gene>
<sequence length="163" mass="18531">MNIQQWPFEVPDCIMPLSVEGGLQDNRVSFEPEVGPPVERPRSSWAPEVYSLDMRLMTVAQFVAFETWYRTTLRYGVLPFEFSHPITRKRSAWKIVKGSPPYQVSKQRRAAPDTRCIALSFSIMSFPADVPDGYLLQENGDYVLQENGDRIIVQEGVPFDGGS</sequence>
<dbReference type="AlphaFoldDB" id="A0A212AQV2"/>
<protein>
    <submittedName>
        <fullName evidence="1">Uncharacterized protein</fullName>
    </submittedName>
</protein>
<reference evidence="1 2" key="1">
    <citation type="submission" date="2016-11" db="EMBL/GenBank/DDBJ databases">
        <title>Comparison of Traditional DNA-DNA Hybridization with In Silico Genomic Analysis.</title>
        <authorList>
            <person name="Nicholson A.C."/>
            <person name="Sammons S."/>
            <person name="Humrighouse B.W."/>
            <person name="Graziano J."/>
            <person name="Lasker B."/>
            <person name="Whitney A.M."/>
            <person name="Mcquiston J.R."/>
        </authorList>
    </citation>
    <scope>NUCLEOTIDE SEQUENCE [LARGE SCALE GENOMIC DNA]</scope>
    <source>
        <strain evidence="1 2">H2381</strain>
    </source>
</reference>
<proteinExistence type="predicted"/>
<organism evidence="1 2">
    <name type="scientific">Haematobacter missouriensis</name>
    <dbReference type="NCBI Taxonomy" id="366616"/>
    <lineage>
        <taxon>Bacteria</taxon>
        <taxon>Pseudomonadati</taxon>
        <taxon>Pseudomonadota</taxon>
        <taxon>Alphaproteobacteria</taxon>
        <taxon>Rhodobacterales</taxon>
        <taxon>Paracoccaceae</taxon>
        <taxon>Haematobacter</taxon>
    </lineage>
</organism>
<accession>A0A212AQV2</accession>
<dbReference type="STRING" id="366616.CG51_05800"/>
<evidence type="ECO:0000313" key="1">
    <source>
        <dbReference type="EMBL" id="OWJ83825.1"/>
    </source>
</evidence>
<dbReference type="Proteomes" id="UP000196640">
    <property type="component" value="Unassembled WGS sequence"/>
</dbReference>
<name>A0A212AQV2_9RHOB</name>
<dbReference type="OrthoDB" id="7872447at2"/>
<evidence type="ECO:0000313" key="2">
    <source>
        <dbReference type="Proteomes" id="UP000196640"/>
    </source>
</evidence>
<comment type="caution">
    <text evidence="1">The sequence shown here is derived from an EMBL/GenBank/DDBJ whole genome shotgun (WGS) entry which is preliminary data.</text>
</comment>
<dbReference type="EMBL" id="NIPX01000015">
    <property type="protein sequence ID" value="OWJ83825.1"/>
    <property type="molecule type" value="Genomic_DNA"/>
</dbReference>
<dbReference type="RefSeq" id="WP_035745008.1">
    <property type="nucleotide sequence ID" value="NZ_JFGS01000017.1"/>
</dbReference>